<evidence type="ECO:0000313" key="2">
    <source>
        <dbReference type="EMBL" id="KAF2884366.1"/>
    </source>
</evidence>
<sequence length="141" mass="16145">MTQNLNKRGTALTEPGRKEANSWYGKDQTKWSKIPSQRGRTPAHNRISVLPGLRGAARQNQPSSPLESWQLLLPDFVLEEIVDFTNKKDATARGKYKRFKRSRSSRTLLTATFVKDTNLDTEICNFSVQQREEEGQFFVLS</sequence>
<dbReference type="AlphaFoldDB" id="A0A8K0CFR0"/>
<reference evidence="2" key="1">
    <citation type="submission" date="2019-08" db="EMBL/GenBank/DDBJ databases">
        <title>The genome of the North American firefly Photinus pyralis.</title>
        <authorList>
            <consortium name="Photinus pyralis genome working group"/>
            <person name="Fallon T.R."/>
            <person name="Sander Lower S.E."/>
            <person name="Weng J.-K."/>
        </authorList>
    </citation>
    <scope>NUCLEOTIDE SEQUENCE</scope>
    <source>
        <strain evidence="2">TRF0915ILg1</strain>
        <tissue evidence="2">Whole body</tissue>
    </source>
</reference>
<gene>
    <name evidence="2" type="ORF">ILUMI_21815</name>
</gene>
<dbReference type="OrthoDB" id="6783346at2759"/>
<organism evidence="2 3">
    <name type="scientific">Ignelater luminosus</name>
    <name type="common">Cucubano</name>
    <name type="synonym">Pyrophorus luminosus</name>
    <dbReference type="NCBI Taxonomy" id="2038154"/>
    <lineage>
        <taxon>Eukaryota</taxon>
        <taxon>Metazoa</taxon>
        <taxon>Ecdysozoa</taxon>
        <taxon>Arthropoda</taxon>
        <taxon>Hexapoda</taxon>
        <taxon>Insecta</taxon>
        <taxon>Pterygota</taxon>
        <taxon>Neoptera</taxon>
        <taxon>Endopterygota</taxon>
        <taxon>Coleoptera</taxon>
        <taxon>Polyphaga</taxon>
        <taxon>Elateriformia</taxon>
        <taxon>Elateroidea</taxon>
        <taxon>Elateridae</taxon>
        <taxon>Agrypninae</taxon>
        <taxon>Pyrophorini</taxon>
        <taxon>Ignelater</taxon>
    </lineage>
</organism>
<dbReference type="EMBL" id="VTPC01090180">
    <property type="protein sequence ID" value="KAF2884366.1"/>
    <property type="molecule type" value="Genomic_DNA"/>
</dbReference>
<evidence type="ECO:0000256" key="1">
    <source>
        <dbReference type="SAM" id="MobiDB-lite"/>
    </source>
</evidence>
<dbReference type="Proteomes" id="UP000801492">
    <property type="component" value="Unassembled WGS sequence"/>
</dbReference>
<accession>A0A8K0CFR0</accession>
<proteinExistence type="predicted"/>
<keyword evidence="3" id="KW-1185">Reference proteome</keyword>
<comment type="caution">
    <text evidence="2">The sequence shown here is derived from an EMBL/GenBank/DDBJ whole genome shotgun (WGS) entry which is preliminary data.</text>
</comment>
<evidence type="ECO:0000313" key="3">
    <source>
        <dbReference type="Proteomes" id="UP000801492"/>
    </source>
</evidence>
<name>A0A8K0CFR0_IGNLU</name>
<protein>
    <submittedName>
        <fullName evidence="2">Uncharacterized protein</fullName>
    </submittedName>
</protein>
<feature type="region of interest" description="Disordered" evidence="1">
    <location>
        <begin position="1"/>
        <end position="44"/>
    </location>
</feature>